<dbReference type="Pfam" id="PF01584">
    <property type="entry name" value="CheW"/>
    <property type="match status" value="1"/>
</dbReference>
<evidence type="ECO:0000259" key="1">
    <source>
        <dbReference type="PROSITE" id="PS50851"/>
    </source>
</evidence>
<dbReference type="SUPFAM" id="SSF50341">
    <property type="entry name" value="CheW-like"/>
    <property type="match status" value="1"/>
</dbReference>
<dbReference type="InterPro" id="IPR036061">
    <property type="entry name" value="CheW-like_dom_sf"/>
</dbReference>
<dbReference type="GO" id="GO:0005829">
    <property type="term" value="C:cytosol"/>
    <property type="evidence" value="ECO:0007669"/>
    <property type="project" value="TreeGrafter"/>
</dbReference>
<dbReference type="PANTHER" id="PTHR22617">
    <property type="entry name" value="CHEMOTAXIS SENSOR HISTIDINE KINASE-RELATED"/>
    <property type="match status" value="1"/>
</dbReference>
<gene>
    <name evidence="2" type="primary">PLESTB002969</name>
    <name evidence="2" type="ORF">PLESTB_001824900</name>
</gene>
<dbReference type="GO" id="GO:0006935">
    <property type="term" value="P:chemotaxis"/>
    <property type="evidence" value="ECO:0007669"/>
    <property type="project" value="InterPro"/>
</dbReference>
<feature type="domain" description="CheW-like" evidence="1">
    <location>
        <begin position="36"/>
        <end position="177"/>
    </location>
</feature>
<sequence length="181" mass="19636">MADIDKFRDMFFDPEEILLSMSNDQGRRMAPMASNGSDVVAFKLADQDFCIDIGLVREIRGWTLTTMLPHAPDYVKGVINLRGSVVTVVDLSARLGFGAATPSHRHVVIIAMHAGRIVGLLADLVSDILPINDDHIQAVPDIASNPAREFIVGMITLEDGRILRKIALAQLLPTAHGVDAA</sequence>
<dbReference type="AlphaFoldDB" id="A0A9W6FA40"/>
<dbReference type="Gene3D" id="2.30.30.40">
    <property type="entry name" value="SH3 Domains"/>
    <property type="match status" value="1"/>
</dbReference>
<comment type="caution">
    <text evidence="2">The sequence shown here is derived from an EMBL/GenBank/DDBJ whole genome shotgun (WGS) entry which is preliminary data.</text>
</comment>
<evidence type="ECO:0000313" key="3">
    <source>
        <dbReference type="Proteomes" id="UP001165080"/>
    </source>
</evidence>
<keyword evidence="3" id="KW-1185">Reference proteome</keyword>
<dbReference type="Proteomes" id="UP001165080">
    <property type="component" value="Unassembled WGS sequence"/>
</dbReference>
<proteinExistence type="predicted"/>
<dbReference type="EMBL" id="BRXU01000056">
    <property type="protein sequence ID" value="GLC61964.1"/>
    <property type="molecule type" value="Genomic_DNA"/>
</dbReference>
<dbReference type="SMART" id="SM00260">
    <property type="entry name" value="CheW"/>
    <property type="match status" value="1"/>
</dbReference>
<name>A0A9W6FA40_9CHLO</name>
<dbReference type="Gene3D" id="2.40.50.180">
    <property type="entry name" value="CheA-289, Domain 4"/>
    <property type="match status" value="1"/>
</dbReference>
<accession>A0A9W6FA40</accession>
<dbReference type="GO" id="GO:0007165">
    <property type="term" value="P:signal transduction"/>
    <property type="evidence" value="ECO:0007669"/>
    <property type="project" value="InterPro"/>
</dbReference>
<organism evidence="2 3">
    <name type="scientific">Pleodorina starrii</name>
    <dbReference type="NCBI Taxonomy" id="330485"/>
    <lineage>
        <taxon>Eukaryota</taxon>
        <taxon>Viridiplantae</taxon>
        <taxon>Chlorophyta</taxon>
        <taxon>core chlorophytes</taxon>
        <taxon>Chlorophyceae</taxon>
        <taxon>CS clade</taxon>
        <taxon>Chlamydomonadales</taxon>
        <taxon>Volvocaceae</taxon>
        <taxon>Pleodorina</taxon>
    </lineage>
</organism>
<dbReference type="PROSITE" id="PS50851">
    <property type="entry name" value="CHEW"/>
    <property type="match status" value="1"/>
</dbReference>
<protein>
    <submittedName>
        <fullName evidence="2">Two component signaling adaptor domain</fullName>
    </submittedName>
</protein>
<dbReference type="InterPro" id="IPR002545">
    <property type="entry name" value="CheW-lke_dom"/>
</dbReference>
<dbReference type="InterPro" id="IPR039315">
    <property type="entry name" value="CheW"/>
</dbReference>
<reference evidence="2 3" key="1">
    <citation type="journal article" date="2023" name="Commun. Biol.">
        <title>Reorganization of the ancestral sex-determining regions during the evolution of trioecy in Pleodorina starrii.</title>
        <authorList>
            <person name="Takahashi K."/>
            <person name="Suzuki S."/>
            <person name="Kawai-Toyooka H."/>
            <person name="Yamamoto K."/>
            <person name="Hamaji T."/>
            <person name="Ootsuki R."/>
            <person name="Yamaguchi H."/>
            <person name="Kawachi M."/>
            <person name="Higashiyama T."/>
            <person name="Nozaki H."/>
        </authorList>
    </citation>
    <scope>NUCLEOTIDE SEQUENCE [LARGE SCALE GENOMIC DNA]</scope>
    <source>
        <strain evidence="2 3">NIES-4479</strain>
    </source>
</reference>
<evidence type="ECO:0000313" key="2">
    <source>
        <dbReference type="EMBL" id="GLC61964.1"/>
    </source>
</evidence>
<dbReference type="PANTHER" id="PTHR22617:SF23">
    <property type="entry name" value="CHEMOTAXIS PROTEIN CHEW"/>
    <property type="match status" value="1"/>
</dbReference>